<keyword evidence="1" id="KW-0548">Nucleotidyltransferase</keyword>
<evidence type="ECO:0000313" key="1">
    <source>
        <dbReference type="EMBL" id="PWA78701.1"/>
    </source>
</evidence>
<name>A0A2U1NYY1_ARTAN</name>
<keyword evidence="1" id="KW-0695">RNA-directed DNA polymerase</keyword>
<comment type="caution">
    <text evidence="1">The sequence shown here is derived from an EMBL/GenBank/DDBJ whole genome shotgun (WGS) entry which is preliminary data.</text>
</comment>
<reference evidence="1 2" key="1">
    <citation type="journal article" date="2018" name="Mol. Plant">
        <title>The genome of Artemisia annua provides insight into the evolution of Asteraceae family and artemisinin biosynthesis.</title>
        <authorList>
            <person name="Shen Q."/>
            <person name="Zhang L."/>
            <person name="Liao Z."/>
            <person name="Wang S."/>
            <person name="Yan T."/>
            <person name="Shi P."/>
            <person name="Liu M."/>
            <person name="Fu X."/>
            <person name="Pan Q."/>
            <person name="Wang Y."/>
            <person name="Lv Z."/>
            <person name="Lu X."/>
            <person name="Zhang F."/>
            <person name="Jiang W."/>
            <person name="Ma Y."/>
            <person name="Chen M."/>
            <person name="Hao X."/>
            <person name="Li L."/>
            <person name="Tang Y."/>
            <person name="Lv G."/>
            <person name="Zhou Y."/>
            <person name="Sun X."/>
            <person name="Brodelius P.E."/>
            <person name="Rose J.K.C."/>
            <person name="Tang K."/>
        </authorList>
    </citation>
    <scope>NUCLEOTIDE SEQUENCE [LARGE SCALE GENOMIC DNA]</scope>
    <source>
        <strain evidence="2">cv. Huhao1</strain>
        <tissue evidence="1">Leaf</tissue>
    </source>
</reference>
<sequence length="102" mass="11686">MNNVDHEGNSVPRVFVQHYEHYLGNEGDTTALNNPTLFTKRLDTGIRDHMVRPVSNEEIKLSMFSIGDNRAPVPDGYSFAFFKNSWEVVGNDVCIAVREFFY</sequence>
<proteinExistence type="predicted"/>
<dbReference type="STRING" id="35608.A0A2U1NYY1"/>
<accession>A0A2U1NYY1</accession>
<dbReference type="GO" id="GO:0003964">
    <property type="term" value="F:RNA-directed DNA polymerase activity"/>
    <property type="evidence" value="ECO:0007669"/>
    <property type="project" value="UniProtKB-KW"/>
</dbReference>
<keyword evidence="2" id="KW-1185">Reference proteome</keyword>
<keyword evidence="1" id="KW-0808">Transferase</keyword>
<dbReference type="Proteomes" id="UP000245207">
    <property type="component" value="Unassembled WGS sequence"/>
</dbReference>
<dbReference type="EMBL" id="PKPP01001953">
    <property type="protein sequence ID" value="PWA78701.1"/>
    <property type="molecule type" value="Genomic_DNA"/>
</dbReference>
<organism evidence="1 2">
    <name type="scientific">Artemisia annua</name>
    <name type="common">Sweet wormwood</name>
    <dbReference type="NCBI Taxonomy" id="35608"/>
    <lineage>
        <taxon>Eukaryota</taxon>
        <taxon>Viridiplantae</taxon>
        <taxon>Streptophyta</taxon>
        <taxon>Embryophyta</taxon>
        <taxon>Tracheophyta</taxon>
        <taxon>Spermatophyta</taxon>
        <taxon>Magnoliopsida</taxon>
        <taxon>eudicotyledons</taxon>
        <taxon>Gunneridae</taxon>
        <taxon>Pentapetalae</taxon>
        <taxon>asterids</taxon>
        <taxon>campanulids</taxon>
        <taxon>Asterales</taxon>
        <taxon>Asteraceae</taxon>
        <taxon>Asteroideae</taxon>
        <taxon>Anthemideae</taxon>
        <taxon>Artemisiinae</taxon>
        <taxon>Artemisia</taxon>
    </lineage>
</organism>
<gene>
    <name evidence="1" type="ORF">CTI12_AA213190</name>
</gene>
<protein>
    <submittedName>
        <fullName evidence="1">RNA-directed DNA polymerase, eukaryota, Reverse transcriptase zinc-binding domain protein</fullName>
    </submittedName>
</protein>
<dbReference type="OrthoDB" id="1002573at2759"/>
<dbReference type="AlphaFoldDB" id="A0A2U1NYY1"/>
<evidence type="ECO:0000313" key="2">
    <source>
        <dbReference type="Proteomes" id="UP000245207"/>
    </source>
</evidence>